<dbReference type="GO" id="GO:0004016">
    <property type="term" value="F:adenylate cyclase activity"/>
    <property type="evidence" value="ECO:0007669"/>
    <property type="project" value="TreeGrafter"/>
</dbReference>
<organism evidence="6 7">
    <name type="scientific">Rivibacter subsaxonicus</name>
    <dbReference type="NCBI Taxonomy" id="457575"/>
    <lineage>
        <taxon>Bacteria</taxon>
        <taxon>Pseudomonadati</taxon>
        <taxon>Pseudomonadota</taxon>
        <taxon>Betaproteobacteria</taxon>
        <taxon>Burkholderiales</taxon>
        <taxon>Rivibacter</taxon>
    </lineage>
</organism>
<sequence length="965" mass="105387">MARSQSTPNPVRVRFDEFDLDEANACLLCNGKAVALAPTPFNLLCELARQPGTLLTKDALLDAVWGHQFVSESVLKTAISDLRTVLVDNPREPRFIETVSRRGYRFIAVPASAPAAPPVATTVAAAGPQPSPSFIGRADAIARLQQAWDQACSGKRAVVWVAGEPGIGKTTLIEHFVASLGGIACARGQCVEHYGPGEPYLPVLEALAELCRGDRTLPALLRSVAPTWLLQLPWLSTAEERDVLRRELTGVGPDRMLREMGELLDRYTEQRPLLLVTEDLHWSDRATLQLIDYVARRRPPARLMWLSSFRLAEVIALDHPLTPLRHELRLQRLCQEVVLDPFSEIEVADCVAQHSATLARDEAFVRALHERTDGVPLFVSSVITEVMERAADEATAEGRLAAMAVPENLAAIIDHYIARLDNESRALLAAAAVCGVEFRVDTVALALEREVASVADACEMLVREQVWLSSPRAGEGNEAREPPYGFRHALFRQVLYDRTAPSARAHLHRKVGAALERERSAGVPVTAAVLAMHFDRARQPITALRYYADAAEAALLHFSPASALGLTERASALLQQAPEGEERDALEIAIATFHGVSAFQSLGVGIEARDAFERAYVLLQRRPGHAMRGRLLHGFGYVLSLRGEYAQALAVAQHAEARSSGSNDPALMLAACIVNGEVHQLQGRPQAALAWIERGLITAEPLDLAAGEIFVADPQVTLLGMLVIELVHRGLIEQARAHLQRSHERARALRQPMTQLVATWHEALFEVRLGNAERVAALAEEMQALVDEFSLAQGRMACRWYRGWAQAWNGAPLEGYGQIHEACEENARLGMRSGTSEVLGYAAQALLLAGDSDAAQVQLQEARQAADELAERVYLPQLWLLEAAIARAQGRADAGAASVRRAIDEARAQQAPWLELLALVDLCEHHDAADAERSALAHLVGRLPEAGDTTPVRRARSILQPAKPA</sequence>
<dbReference type="OrthoDB" id="9758570at2"/>
<comment type="caution">
    <text evidence="6">The sequence shown here is derived from an EMBL/GenBank/DDBJ whole genome shotgun (WGS) entry which is preliminary data.</text>
</comment>
<dbReference type="SMART" id="SM00862">
    <property type="entry name" value="Trans_reg_C"/>
    <property type="match status" value="1"/>
</dbReference>
<keyword evidence="2" id="KW-0067">ATP-binding</keyword>
<keyword evidence="7" id="KW-1185">Reference proteome</keyword>
<feature type="domain" description="OmpR/PhoB-type" evidence="5">
    <location>
        <begin position="10"/>
        <end position="108"/>
    </location>
</feature>
<dbReference type="GO" id="GO:0005737">
    <property type="term" value="C:cytoplasm"/>
    <property type="evidence" value="ECO:0007669"/>
    <property type="project" value="TreeGrafter"/>
</dbReference>
<dbReference type="SUPFAM" id="SSF46894">
    <property type="entry name" value="C-terminal effector domain of the bipartite response regulators"/>
    <property type="match status" value="1"/>
</dbReference>
<dbReference type="RefSeq" id="WP_130431958.1">
    <property type="nucleotide sequence ID" value="NZ_SHKP01000006.1"/>
</dbReference>
<dbReference type="GO" id="GO:0000160">
    <property type="term" value="P:phosphorelay signal transduction system"/>
    <property type="evidence" value="ECO:0007669"/>
    <property type="project" value="InterPro"/>
</dbReference>
<dbReference type="Proteomes" id="UP000293671">
    <property type="component" value="Unassembled WGS sequence"/>
</dbReference>
<dbReference type="InterPro" id="IPR027417">
    <property type="entry name" value="P-loop_NTPase"/>
</dbReference>
<dbReference type="PANTHER" id="PTHR16305:SF28">
    <property type="entry name" value="GUANYLATE CYCLASE DOMAIN-CONTAINING PROTEIN"/>
    <property type="match status" value="1"/>
</dbReference>
<dbReference type="PROSITE" id="PS51755">
    <property type="entry name" value="OMPR_PHOB"/>
    <property type="match status" value="1"/>
</dbReference>
<dbReference type="InterPro" id="IPR001867">
    <property type="entry name" value="OmpR/PhoB-type_DNA-bd"/>
</dbReference>
<keyword evidence="1" id="KW-0547">Nucleotide-binding</keyword>
<feature type="DNA-binding region" description="OmpR/PhoB-type" evidence="4">
    <location>
        <begin position="10"/>
        <end position="108"/>
    </location>
</feature>
<accession>A0A4Q7VN66</accession>
<dbReference type="SUPFAM" id="SSF48452">
    <property type="entry name" value="TPR-like"/>
    <property type="match status" value="1"/>
</dbReference>
<dbReference type="EMBL" id="SHKP01000006">
    <property type="protein sequence ID" value="RZT97790.1"/>
    <property type="molecule type" value="Genomic_DNA"/>
</dbReference>
<evidence type="ECO:0000256" key="3">
    <source>
        <dbReference type="ARBA" id="ARBA00023125"/>
    </source>
</evidence>
<reference evidence="6 7" key="1">
    <citation type="submission" date="2019-02" db="EMBL/GenBank/DDBJ databases">
        <title>Genomic Encyclopedia of Type Strains, Phase IV (KMG-IV): sequencing the most valuable type-strain genomes for metagenomic binning, comparative biology and taxonomic classification.</title>
        <authorList>
            <person name="Goeker M."/>
        </authorList>
    </citation>
    <scope>NUCLEOTIDE SEQUENCE [LARGE SCALE GENOMIC DNA]</scope>
    <source>
        <strain evidence="6 7">DSM 19570</strain>
    </source>
</reference>
<protein>
    <submittedName>
        <fullName evidence="6">Transcriptional regulator</fullName>
    </submittedName>
</protein>
<dbReference type="Gene3D" id="1.10.10.10">
    <property type="entry name" value="Winged helix-like DNA-binding domain superfamily/Winged helix DNA-binding domain"/>
    <property type="match status" value="1"/>
</dbReference>
<gene>
    <name evidence="6" type="ORF">EV670_2185</name>
</gene>
<dbReference type="GO" id="GO:0006355">
    <property type="term" value="P:regulation of DNA-templated transcription"/>
    <property type="evidence" value="ECO:0007669"/>
    <property type="project" value="InterPro"/>
</dbReference>
<dbReference type="Gene3D" id="3.40.50.300">
    <property type="entry name" value="P-loop containing nucleotide triphosphate hydrolases"/>
    <property type="match status" value="1"/>
</dbReference>
<evidence type="ECO:0000313" key="6">
    <source>
        <dbReference type="EMBL" id="RZT97790.1"/>
    </source>
</evidence>
<evidence type="ECO:0000256" key="4">
    <source>
        <dbReference type="PROSITE-ProRule" id="PRU01091"/>
    </source>
</evidence>
<evidence type="ECO:0000256" key="2">
    <source>
        <dbReference type="ARBA" id="ARBA00022840"/>
    </source>
</evidence>
<dbReference type="InterPro" id="IPR016032">
    <property type="entry name" value="Sig_transdc_resp-reg_C-effctor"/>
</dbReference>
<dbReference type="CDD" id="cd00383">
    <property type="entry name" value="trans_reg_C"/>
    <property type="match status" value="1"/>
</dbReference>
<dbReference type="GO" id="GO:0005524">
    <property type="term" value="F:ATP binding"/>
    <property type="evidence" value="ECO:0007669"/>
    <property type="project" value="UniProtKB-KW"/>
</dbReference>
<dbReference type="Pfam" id="PF13191">
    <property type="entry name" value="AAA_16"/>
    <property type="match status" value="1"/>
</dbReference>
<proteinExistence type="predicted"/>
<dbReference type="Pfam" id="PF00486">
    <property type="entry name" value="Trans_reg_C"/>
    <property type="match status" value="1"/>
</dbReference>
<evidence type="ECO:0000256" key="1">
    <source>
        <dbReference type="ARBA" id="ARBA00022741"/>
    </source>
</evidence>
<dbReference type="GO" id="GO:0003677">
    <property type="term" value="F:DNA binding"/>
    <property type="evidence" value="ECO:0007669"/>
    <property type="project" value="UniProtKB-UniRule"/>
</dbReference>
<evidence type="ECO:0000259" key="5">
    <source>
        <dbReference type="PROSITE" id="PS51755"/>
    </source>
</evidence>
<dbReference type="Gene3D" id="1.25.40.10">
    <property type="entry name" value="Tetratricopeptide repeat domain"/>
    <property type="match status" value="1"/>
</dbReference>
<dbReference type="InterPro" id="IPR011990">
    <property type="entry name" value="TPR-like_helical_dom_sf"/>
</dbReference>
<dbReference type="InterPro" id="IPR041664">
    <property type="entry name" value="AAA_16"/>
</dbReference>
<dbReference type="InterPro" id="IPR036388">
    <property type="entry name" value="WH-like_DNA-bd_sf"/>
</dbReference>
<dbReference type="SUPFAM" id="SSF52540">
    <property type="entry name" value="P-loop containing nucleoside triphosphate hydrolases"/>
    <property type="match status" value="1"/>
</dbReference>
<evidence type="ECO:0000313" key="7">
    <source>
        <dbReference type="Proteomes" id="UP000293671"/>
    </source>
</evidence>
<dbReference type="AlphaFoldDB" id="A0A4Q7VN66"/>
<name>A0A4Q7VN66_9BURK</name>
<keyword evidence="3 4" id="KW-0238">DNA-binding</keyword>
<dbReference type="PANTHER" id="PTHR16305">
    <property type="entry name" value="TESTICULAR SOLUBLE ADENYLYL CYCLASE"/>
    <property type="match status" value="1"/>
</dbReference>